<dbReference type="InterPro" id="IPR013328">
    <property type="entry name" value="6PGD_dom2"/>
</dbReference>
<accession>A0AAU9KBN7</accession>
<comment type="similarity">
    <text evidence="1">Belongs to the 3-hydroxyacyl-CoA dehydrogenase family.</text>
</comment>
<feature type="binding site" evidence="3">
    <location>
        <position position="121"/>
    </location>
    <ligand>
        <name>NAD(+)</name>
        <dbReference type="ChEBI" id="CHEBI:57540"/>
    </ligand>
</feature>
<feature type="binding site" evidence="3">
    <location>
        <position position="99"/>
    </location>
    <ligand>
        <name>NAD(+)</name>
        <dbReference type="ChEBI" id="CHEBI:57540"/>
    </ligand>
</feature>
<evidence type="ECO:0000259" key="5">
    <source>
        <dbReference type="Pfam" id="PF02737"/>
    </source>
</evidence>
<dbReference type="Gene3D" id="3.40.50.720">
    <property type="entry name" value="NAD(P)-binding Rossmann-like Domain"/>
    <property type="match status" value="1"/>
</dbReference>
<dbReference type="PANTHER" id="PTHR48075:SF5">
    <property type="entry name" value="3-HYDROXYBUTYRYL-COA DEHYDROGENASE"/>
    <property type="match status" value="1"/>
</dbReference>
<dbReference type="PIRSF" id="PIRSF000105">
    <property type="entry name" value="HCDH"/>
    <property type="match status" value="1"/>
</dbReference>
<dbReference type="InterPro" id="IPR006176">
    <property type="entry name" value="3-OHacyl-CoA_DH_NAD-bd"/>
</dbReference>
<keyword evidence="2" id="KW-0560">Oxidoreductase</keyword>
<evidence type="ECO:0000256" key="2">
    <source>
        <dbReference type="ARBA" id="ARBA00023002"/>
    </source>
</evidence>
<dbReference type="InterPro" id="IPR022694">
    <property type="entry name" value="3-OHacyl-CoA_DH"/>
</dbReference>
<gene>
    <name evidence="6" type="ORF">BSTOLATCC_MIC62680</name>
</gene>
<feature type="domain" description="3-hydroxyacyl-CoA dehydrogenase C-terminal" evidence="4">
    <location>
        <begin position="192"/>
        <end position="288"/>
    </location>
</feature>
<feature type="binding site" evidence="3">
    <location>
        <begin position="11"/>
        <end position="16"/>
    </location>
    <ligand>
        <name>NAD(+)</name>
        <dbReference type="ChEBI" id="CHEBI:57540"/>
    </ligand>
</feature>
<dbReference type="GO" id="GO:0016616">
    <property type="term" value="F:oxidoreductase activity, acting on the CH-OH group of donors, NAD or NADP as acceptor"/>
    <property type="evidence" value="ECO:0007669"/>
    <property type="project" value="InterPro"/>
</dbReference>
<dbReference type="AlphaFoldDB" id="A0AAU9KBN7"/>
<name>A0AAU9KBN7_9CILI</name>
<dbReference type="InterPro" id="IPR006108">
    <property type="entry name" value="3HC_DH_C"/>
</dbReference>
<dbReference type="Gene3D" id="1.10.1040.10">
    <property type="entry name" value="N-(1-d-carboxylethyl)-l-norvaline Dehydrogenase, domain 2"/>
    <property type="match status" value="1"/>
</dbReference>
<keyword evidence="7" id="KW-1185">Reference proteome</keyword>
<dbReference type="Pfam" id="PF00725">
    <property type="entry name" value="3HCDH"/>
    <property type="match status" value="1"/>
</dbReference>
<sequence>MKPGLLLGILGAGEKGLRIALLASRNAKFNVKLIDTCEKNLSYANLSMETLLMSMQTFEAISDKELYEIPQRISVSTKIDALEASDFVIECIHEDLDAKRNVFRNLEQIVRNDTIIASKSSKFPITQIAHDTSHPERIIGLSLKWVDFKNCLDDGQAIIRPGLQTSHSTIHIAIQFVKSINCTPLYACDSLGFMKYRDMYAFINESTFQVKEDLSTIKDIDEKLKSEMKIPFGPFELADLIGLEDVYAKLEKYYQKLEDERFKPSKILKKYISAGWTGKKAGRGFYEYH</sequence>
<dbReference type="EMBL" id="CAJZBQ010000060">
    <property type="protein sequence ID" value="CAG9335102.1"/>
    <property type="molecule type" value="Genomic_DNA"/>
</dbReference>
<reference evidence="6" key="1">
    <citation type="submission" date="2021-09" db="EMBL/GenBank/DDBJ databases">
        <authorList>
            <consortium name="AG Swart"/>
            <person name="Singh M."/>
            <person name="Singh A."/>
            <person name="Seah K."/>
            <person name="Emmerich C."/>
        </authorList>
    </citation>
    <scope>NUCLEOTIDE SEQUENCE</scope>
    <source>
        <strain evidence="6">ATCC30299</strain>
    </source>
</reference>
<feature type="binding site" evidence="3">
    <location>
        <position position="35"/>
    </location>
    <ligand>
        <name>NAD(+)</name>
        <dbReference type="ChEBI" id="CHEBI:57540"/>
    </ligand>
</feature>
<dbReference type="SUPFAM" id="SSF48179">
    <property type="entry name" value="6-phosphogluconate dehydrogenase C-terminal domain-like"/>
    <property type="match status" value="1"/>
</dbReference>
<evidence type="ECO:0000256" key="1">
    <source>
        <dbReference type="ARBA" id="ARBA00009463"/>
    </source>
</evidence>
<protein>
    <recommendedName>
        <fullName evidence="8">3-hydroxybutyryl-CoA dehydrogenase</fullName>
    </recommendedName>
</protein>
<dbReference type="GO" id="GO:0006631">
    <property type="term" value="P:fatty acid metabolic process"/>
    <property type="evidence" value="ECO:0007669"/>
    <property type="project" value="InterPro"/>
</dbReference>
<dbReference type="InterPro" id="IPR008927">
    <property type="entry name" value="6-PGluconate_DH-like_C_sf"/>
</dbReference>
<feature type="binding site" evidence="3">
    <location>
        <position position="94"/>
    </location>
    <ligand>
        <name>NAD(+)</name>
        <dbReference type="ChEBI" id="CHEBI:57540"/>
    </ligand>
</feature>
<dbReference type="PANTHER" id="PTHR48075">
    <property type="entry name" value="3-HYDROXYACYL-COA DEHYDROGENASE FAMILY PROTEIN"/>
    <property type="match status" value="1"/>
</dbReference>
<dbReference type="SUPFAM" id="SSF51735">
    <property type="entry name" value="NAD(P)-binding Rossmann-fold domains"/>
    <property type="match status" value="1"/>
</dbReference>
<feature type="binding site" evidence="3">
    <location>
        <position position="150"/>
    </location>
    <ligand>
        <name>NAD(+)</name>
        <dbReference type="ChEBI" id="CHEBI:57540"/>
    </ligand>
</feature>
<evidence type="ECO:0000313" key="7">
    <source>
        <dbReference type="Proteomes" id="UP001162131"/>
    </source>
</evidence>
<keyword evidence="3" id="KW-0520">NAD</keyword>
<feature type="domain" description="3-hydroxyacyl-CoA dehydrogenase NAD binding" evidence="5">
    <location>
        <begin position="8"/>
        <end position="186"/>
    </location>
</feature>
<comment type="caution">
    <text evidence="6">The sequence shown here is derived from an EMBL/GenBank/DDBJ whole genome shotgun (WGS) entry which is preliminary data.</text>
</comment>
<dbReference type="GO" id="GO:0070403">
    <property type="term" value="F:NAD+ binding"/>
    <property type="evidence" value="ECO:0007669"/>
    <property type="project" value="InterPro"/>
</dbReference>
<dbReference type="InterPro" id="IPR036291">
    <property type="entry name" value="NAD(P)-bd_dom_sf"/>
</dbReference>
<dbReference type="Proteomes" id="UP001162131">
    <property type="component" value="Unassembled WGS sequence"/>
</dbReference>
<evidence type="ECO:0000313" key="6">
    <source>
        <dbReference type="EMBL" id="CAG9335102.1"/>
    </source>
</evidence>
<organism evidence="6 7">
    <name type="scientific">Blepharisma stoltei</name>
    <dbReference type="NCBI Taxonomy" id="1481888"/>
    <lineage>
        <taxon>Eukaryota</taxon>
        <taxon>Sar</taxon>
        <taxon>Alveolata</taxon>
        <taxon>Ciliophora</taxon>
        <taxon>Postciliodesmatophora</taxon>
        <taxon>Heterotrichea</taxon>
        <taxon>Heterotrichida</taxon>
        <taxon>Blepharismidae</taxon>
        <taxon>Blepharisma</taxon>
    </lineage>
</organism>
<evidence type="ECO:0008006" key="8">
    <source>
        <dbReference type="Google" id="ProtNLM"/>
    </source>
</evidence>
<evidence type="ECO:0000256" key="3">
    <source>
        <dbReference type="PIRSR" id="PIRSR000105-2"/>
    </source>
</evidence>
<proteinExistence type="inferred from homology"/>
<evidence type="ECO:0000259" key="4">
    <source>
        <dbReference type="Pfam" id="PF00725"/>
    </source>
</evidence>
<dbReference type="Pfam" id="PF02737">
    <property type="entry name" value="3HCDH_N"/>
    <property type="match status" value="1"/>
</dbReference>
<feature type="binding site" evidence="3">
    <location>
        <position position="280"/>
    </location>
    <ligand>
        <name>NAD(+)</name>
        <dbReference type="ChEBI" id="CHEBI:57540"/>
    </ligand>
</feature>